<dbReference type="AlphaFoldDB" id="A0A0D7AXA7"/>
<dbReference type="Proteomes" id="UP000054007">
    <property type="component" value="Unassembled WGS sequence"/>
</dbReference>
<feature type="region of interest" description="Disordered" evidence="1">
    <location>
        <begin position="50"/>
        <end position="99"/>
    </location>
</feature>
<evidence type="ECO:0000256" key="1">
    <source>
        <dbReference type="SAM" id="MobiDB-lite"/>
    </source>
</evidence>
<gene>
    <name evidence="2" type="ORF">CYLTODRAFT_169582</name>
</gene>
<proteinExistence type="predicted"/>
<dbReference type="EMBL" id="KN880763">
    <property type="protein sequence ID" value="KIY62625.1"/>
    <property type="molecule type" value="Genomic_DNA"/>
</dbReference>
<sequence length="223" mass="24985">MASHSGMEFHRKFAHEEYLGSLQNNRVDQARRTFAPLSFEPMDVVFEALEDKEGAWEEPGRSALESGRAASDDDPSAGTSSGPFTIARSAPANSRPQIPYAPQAQFRRRERRDGAADHNKFLDFNVNRMPRMVMVWKEAGLRLSTRYFAKLPPKEGTGYALPVPEHLATIDTAFINTFLVVHELLILRLDLLLKYVLPLIAIEWCMAMGRGVLKGPSATNKRG</sequence>
<keyword evidence="3" id="KW-1185">Reference proteome</keyword>
<protein>
    <submittedName>
        <fullName evidence="2">Uncharacterized protein</fullName>
    </submittedName>
</protein>
<reference evidence="2 3" key="1">
    <citation type="journal article" date="2015" name="Fungal Genet. Biol.">
        <title>Evolution of novel wood decay mechanisms in Agaricales revealed by the genome sequences of Fistulina hepatica and Cylindrobasidium torrendii.</title>
        <authorList>
            <person name="Floudas D."/>
            <person name="Held B.W."/>
            <person name="Riley R."/>
            <person name="Nagy L.G."/>
            <person name="Koehler G."/>
            <person name="Ransdell A.S."/>
            <person name="Younus H."/>
            <person name="Chow J."/>
            <person name="Chiniquy J."/>
            <person name="Lipzen A."/>
            <person name="Tritt A."/>
            <person name="Sun H."/>
            <person name="Haridas S."/>
            <person name="LaButti K."/>
            <person name="Ohm R.A."/>
            <person name="Kues U."/>
            <person name="Blanchette R.A."/>
            <person name="Grigoriev I.V."/>
            <person name="Minto R.E."/>
            <person name="Hibbett D.S."/>
        </authorList>
    </citation>
    <scope>NUCLEOTIDE SEQUENCE [LARGE SCALE GENOMIC DNA]</scope>
    <source>
        <strain evidence="2 3">FP15055 ss-10</strain>
    </source>
</reference>
<evidence type="ECO:0000313" key="3">
    <source>
        <dbReference type="Proteomes" id="UP000054007"/>
    </source>
</evidence>
<feature type="compositionally biased region" description="Basic and acidic residues" evidence="1">
    <location>
        <begin position="50"/>
        <end position="60"/>
    </location>
</feature>
<organism evidence="2 3">
    <name type="scientific">Cylindrobasidium torrendii FP15055 ss-10</name>
    <dbReference type="NCBI Taxonomy" id="1314674"/>
    <lineage>
        <taxon>Eukaryota</taxon>
        <taxon>Fungi</taxon>
        <taxon>Dikarya</taxon>
        <taxon>Basidiomycota</taxon>
        <taxon>Agaricomycotina</taxon>
        <taxon>Agaricomycetes</taxon>
        <taxon>Agaricomycetidae</taxon>
        <taxon>Agaricales</taxon>
        <taxon>Marasmiineae</taxon>
        <taxon>Physalacriaceae</taxon>
        <taxon>Cylindrobasidium</taxon>
    </lineage>
</organism>
<accession>A0A0D7AXA7</accession>
<name>A0A0D7AXA7_9AGAR</name>
<evidence type="ECO:0000313" key="2">
    <source>
        <dbReference type="EMBL" id="KIY62625.1"/>
    </source>
</evidence>